<evidence type="ECO:0000256" key="5">
    <source>
        <dbReference type="ARBA" id="ARBA00022490"/>
    </source>
</evidence>
<feature type="active site" evidence="10">
    <location>
        <position position="146"/>
    </location>
</feature>
<reference evidence="11 12" key="1">
    <citation type="journal article" date="2015" name="Stand. Genomic Sci.">
        <title>Genomic Encyclopedia of Bacterial and Archaeal Type Strains, Phase III: the genomes of soil and plant-associated and newly described type strains.</title>
        <authorList>
            <person name="Whitman W.B."/>
            <person name="Woyke T."/>
            <person name="Klenk H.P."/>
            <person name="Zhou Y."/>
            <person name="Lilburn T.G."/>
            <person name="Beck B.J."/>
            <person name="De Vos P."/>
            <person name="Vandamme P."/>
            <person name="Eisen J.A."/>
            <person name="Garrity G."/>
            <person name="Hugenholtz P."/>
            <person name="Kyrpides N.C."/>
        </authorList>
    </citation>
    <scope>NUCLEOTIDE SEQUENCE [LARGE SCALE GENOMIC DNA]</scope>
    <source>
        <strain evidence="11 12">CGMCC 1.10116</strain>
    </source>
</reference>
<dbReference type="InterPro" id="IPR029762">
    <property type="entry name" value="PGP-I_bact-type"/>
</dbReference>
<dbReference type="CDD" id="cd00501">
    <property type="entry name" value="Peptidase_C15"/>
    <property type="match status" value="1"/>
</dbReference>
<comment type="caution">
    <text evidence="11">The sequence shown here is derived from an EMBL/GenBank/DDBJ whole genome shotgun (WGS) entry which is preliminary data.</text>
</comment>
<evidence type="ECO:0000256" key="10">
    <source>
        <dbReference type="PROSITE-ProRule" id="PRU10077"/>
    </source>
</evidence>
<comment type="subcellular location">
    <subcellularLocation>
        <location evidence="3">Cytoplasm</location>
    </subcellularLocation>
</comment>
<keyword evidence="5" id="KW-0963">Cytoplasm</keyword>
<dbReference type="PROSITE" id="PS01334">
    <property type="entry name" value="PYRASE_CYS"/>
    <property type="match status" value="1"/>
</dbReference>
<name>A0A562QT84_9BACI</name>
<dbReference type="InterPro" id="IPR036440">
    <property type="entry name" value="Peptidase_C15-like_sf"/>
</dbReference>
<dbReference type="RefSeq" id="WP_144448728.1">
    <property type="nucleotide sequence ID" value="NZ_VLKZ01000001.1"/>
</dbReference>
<evidence type="ECO:0000256" key="4">
    <source>
        <dbReference type="ARBA" id="ARBA00006641"/>
    </source>
</evidence>
<dbReference type="NCBIfam" id="TIGR00504">
    <property type="entry name" value="pyro_pdase"/>
    <property type="match status" value="1"/>
</dbReference>
<dbReference type="NCBIfam" id="NF009676">
    <property type="entry name" value="PRK13197.1"/>
    <property type="match status" value="1"/>
</dbReference>
<keyword evidence="7" id="KW-0378">Hydrolase</keyword>
<dbReference type="InterPro" id="IPR000816">
    <property type="entry name" value="Peptidase_C15"/>
</dbReference>
<dbReference type="PANTHER" id="PTHR23402">
    <property type="entry name" value="PROTEASE FAMILY C15 PYROGLUTAMYL-PEPTIDASE I-RELATED"/>
    <property type="match status" value="1"/>
</dbReference>
<dbReference type="EC" id="3.4.19.3" evidence="9"/>
<proteinExistence type="inferred from homology"/>
<comment type="catalytic activity">
    <reaction evidence="1 9">
        <text>Release of an N-terminal pyroglutamyl group from a polypeptide, the second amino acid generally not being Pro.</text>
        <dbReference type="EC" id="3.4.19.3"/>
    </reaction>
</comment>
<evidence type="ECO:0000313" key="12">
    <source>
        <dbReference type="Proteomes" id="UP000315711"/>
    </source>
</evidence>
<evidence type="ECO:0000313" key="11">
    <source>
        <dbReference type="EMBL" id="TWI59907.1"/>
    </source>
</evidence>
<dbReference type="InterPro" id="IPR033693">
    <property type="entry name" value="PGPEP1_Glu_AS"/>
</dbReference>
<keyword evidence="6" id="KW-0645">Protease</keyword>
<evidence type="ECO:0000256" key="8">
    <source>
        <dbReference type="ARBA" id="ARBA00022807"/>
    </source>
</evidence>
<sequence>MKILISGFEPFGEMKVNPTQAIVERVSGIQFDGAEIKTVLLPVHYDECLEKMTNYIDEVKPDVVISCGLYGGRTAITPERIGINVKDTMAEEPIADNRGKKPMDELIDPAGEDGLFSTLPNRQIVNNLVKENIPSFISNTAGTYICNNTLYGVLNHIKKNDLDIKAGFVHFPASVEMAVEKPTMPTMPLDLMVKALEITVKTCIDEFSA</sequence>
<dbReference type="EMBL" id="VLKZ01000001">
    <property type="protein sequence ID" value="TWI59907.1"/>
    <property type="molecule type" value="Genomic_DNA"/>
</dbReference>
<protein>
    <recommendedName>
        <fullName evidence="9">Pyroglutamyl-peptidase I</fullName>
        <ecNumber evidence="9">3.4.19.3</ecNumber>
    </recommendedName>
</protein>
<evidence type="ECO:0000256" key="9">
    <source>
        <dbReference type="PROSITE-ProRule" id="PRU10076"/>
    </source>
</evidence>
<keyword evidence="12" id="KW-1185">Reference proteome</keyword>
<dbReference type="GO" id="GO:0005829">
    <property type="term" value="C:cytosol"/>
    <property type="evidence" value="ECO:0007669"/>
    <property type="project" value="InterPro"/>
</dbReference>
<dbReference type="GO" id="GO:0016920">
    <property type="term" value="F:pyroglutamyl-peptidase activity"/>
    <property type="evidence" value="ECO:0007669"/>
    <property type="project" value="UniProtKB-EC"/>
</dbReference>
<dbReference type="Proteomes" id="UP000315711">
    <property type="component" value="Unassembled WGS sequence"/>
</dbReference>
<dbReference type="InterPro" id="IPR033694">
    <property type="entry name" value="PGPEP1_Cys_AS"/>
</dbReference>
<comment type="function">
    <text evidence="2">Removes 5-oxoproline from various penultimate amino acid residues except L-proline.</text>
</comment>
<dbReference type="SUPFAM" id="SSF53182">
    <property type="entry name" value="Pyrrolidone carboxyl peptidase (pyroglutamate aminopeptidase)"/>
    <property type="match status" value="1"/>
</dbReference>
<dbReference type="AlphaFoldDB" id="A0A562QT84"/>
<evidence type="ECO:0000256" key="6">
    <source>
        <dbReference type="ARBA" id="ARBA00022670"/>
    </source>
</evidence>
<keyword evidence="8" id="KW-0788">Thiol protease</keyword>
<dbReference type="PROSITE" id="PS01333">
    <property type="entry name" value="PYRASE_GLU"/>
    <property type="match status" value="1"/>
</dbReference>
<dbReference type="PIRSF" id="PIRSF015592">
    <property type="entry name" value="Prld-crbxl_pptds"/>
    <property type="match status" value="1"/>
</dbReference>
<dbReference type="Pfam" id="PF01470">
    <property type="entry name" value="Peptidase_C15"/>
    <property type="match status" value="1"/>
</dbReference>
<dbReference type="InterPro" id="IPR016125">
    <property type="entry name" value="Peptidase_C15-like"/>
</dbReference>
<organism evidence="11 12">
    <name type="scientific">Halalkalibacter nanhaiisediminis</name>
    <dbReference type="NCBI Taxonomy" id="688079"/>
    <lineage>
        <taxon>Bacteria</taxon>
        <taxon>Bacillati</taxon>
        <taxon>Bacillota</taxon>
        <taxon>Bacilli</taxon>
        <taxon>Bacillales</taxon>
        <taxon>Bacillaceae</taxon>
        <taxon>Halalkalibacter</taxon>
    </lineage>
</organism>
<dbReference type="GO" id="GO:0006508">
    <property type="term" value="P:proteolysis"/>
    <property type="evidence" value="ECO:0007669"/>
    <property type="project" value="UniProtKB-KW"/>
</dbReference>
<dbReference type="PRINTS" id="PR00706">
    <property type="entry name" value="PYROGLUPTASE"/>
</dbReference>
<dbReference type="OrthoDB" id="9779738at2"/>
<evidence type="ECO:0000256" key="1">
    <source>
        <dbReference type="ARBA" id="ARBA00001770"/>
    </source>
</evidence>
<feature type="active site" evidence="9">
    <location>
        <position position="79"/>
    </location>
</feature>
<comment type="similarity">
    <text evidence="4">Belongs to the peptidase C15 family.</text>
</comment>
<evidence type="ECO:0000256" key="2">
    <source>
        <dbReference type="ARBA" id="ARBA00002280"/>
    </source>
</evidence>
<evidence type="ECO:0000256" key="3">
    <source>
        <dbReference type="ARBA" id="ARBA00004496"/>
    </source>
</evidence>
<dbReference type="PANTHER" id="PTHR23402:SF1">
    <property type="entry name" value="PYROGLUTAMYL-PEPTIDASE I"/>
    <property type="match status" value="1"/>
</dbReference>
<gene>
    <name evidence="11" type="ORF">IQ10_00330</name>
</gene>
<evidence type="ECO:0000256" key="7">
    <source>
        <dbReference type="ARBA" id="ARBA00022801"/>
    </source>
</evidence>
<dbReference type="Gene3D" id="3.40.630.20">
    <property type="entry name" value="Peptidase C15, pyroglutamyl peptidase I-like"/>
    <property type="match status" value="1"/>
</dbReference>
<accession>A0A562QT84</accession>